<accession>A0ABM1TLE1</accession>
<dbReference type="RefSeq" id="XP_022256697.1">
    <property type="nucleotide sequence ID" value="XM_022400989.1"/>
</dbReference>
<dbReference type="InterPro" id="IPR036116">
    <property type="entry name" value="FN3_sf"/>
</dbReference>
<dbReference type="InterPro" id="IPR036179">
    <property type="entry name" value="Ig-like_dom_sf"/>
</dbReference>
<feature type="domain" description="Fibronectin type-III" evidence="5">
    <location>
        <begin position="1268"/>
        <end position="1328"/>
    </location>
</feature>
<evidence type="ECO:0000256" key="3">
    <source>
        <dbReference type="SAM" id="MobiDB-lite"/>
    </source>
</evidence>
<feature type="domain" description="Ig-like" evidence="4">
    <location>
        <begin position="485"/>
        <end position="572"/>
    </location>
</feature>
<gene>
    <name evidence="7" type="primary">LOC106472411</name>
</gene>
<dbReference type="Proteomes" id="UP000694941">
    <property type="component" value="Unplaced"/>
</dbReference>
<dbReference type="SMART" id="SM00408">
    <property type="entry name" value="IGc2"/>
    <property type="match status" value="8"/>
</dbReference>
<feature type="domain" description="Ig-like" evidence="4">
    <location>
        <begin position="185"/>
        <end position="280"/>
    </location>
</feature>
<dbReference type="InterPro" id="IPR003961">
    <property type="entry name" value="FN3_dom"/>
</dbReference>
<dbReference type="InterPro" id="IPR007110">
    <property type="entry name" value="Ig-like_dom"/>
</dbReference>
<keyword evidence="1" id="KW-0677">Repeat</keyword>
<dbReference type="InterPro" id="IPR003598">
    <property type="entry name" value="Ig_sub2"/>
</dbReference>
<keyword evidence="6" id="KW-1185">Reference proteome</keyword>
<dbReference type="PANTHER" id="PTHR10075">
    <property type="entry name" value="BASIGIN RELATED"/>
    <property type="match status" value="1"/>
</dbReference>
<organism evidence="6 7">
    <name type="scientific">Limulus polyphemus</name>
    <name type="common">Atlantic horseshoe crab</name>
    <dbReference type="NCBI Taxonomy" id="6850"/>
    <lineage>
        <taxon>Eukaryota</taxon>
        <taxon>Metazoa</taxon>
        <taxon>Ecdysozoa</taxon>
        <taxon>Arthropoda</taxon>
        <taxon>Chelicerata</taxon>
        <taxon>Merostomata</taxon>
        <taxon>Xiphosura</taxon>
        <taxon>Limulidae</taxon>
        <taxon>Limulus</taxon>
    </lineage>
</organism>
<dbReference type="InterPro" id="IPR003599">
    <property type="entry name" value="Ig_sub"/>
</dbReference>
<dbReference type="CDD" id="cd20956">
    <property type="entry name" value="IgI_4_Dscam"/>
    <property type="match status" value="1"/>
</dbReference>
<feature type="region of interest" description="Disordered" evidence="3">
    <location>
        <begin position="1248"/>
        <end position="1269"/>
    </location>
</feature>
<dbReference type="SUPFAM" id="SSF48726">
    <property type="entry name" value="Immunoglobulin"/>
    <property type="match status" value="9"/>
</dbReference>
<dbReference type="SUPFAM" id="SSF49265">
    <property type="entry name" value="Fibronectin type III"/>
    <property type="match status" value="2"/>
</dbReference>
<dbReference type="Gene3D" id="2.60.40.10">
    <property type="entry name" value="Immunoglobulins"/>
    <property type="match status" value="12"/>
</dbReference>
<dbReference type="SMART" id="SM00406">
    <property type="entry name" value="IGv"/>
    <property type="match status" value="3"/>
</dbReference>
<feature type="domain" description="Fibronectin type-III" evidence="5">
    <location>
        <begin position="1061"/>
        <end position="1158"/>
    </location>
</feature>
<dbReference type="InterPro" id="IPR013106">
    <property type="entry name" value="Ig_V-set"/>
</dbReference>
<evidence type="ECO:0000256" key="1">
    <source>
        <dbReference type="ARBA" id="ARBA00022737"/>
    </source>
</evidence>
<feature type="domain" description="Ig-like" evidence="4">
    <location>
        <begin position="767"/>
        <end position="857"/>
    </location>
</feature>
<dbReference type="GeneID" id="106472411"/>
<dbReference type="PROSITE" id="PS50835">
    <property type="entry name" value="IG_LIKE"/>
    <property type="match status" value="9"/>
</dbReference>
<dbReference type="Pfam" id="PF13927">
    <property type="entry name" value="Ig_3"/>
    <property type="match status" value="3"/>
</dbReference>
<sequence length="1328" mass="147538">MLTTSYDVIKTEKKNATSQRRVILTTFYDVIKTGKKNATSQRRIILTTFYDVIKTEKKNATSQRRVMLTTFYDVIKTEKKNATSQRRVILTTFYDVIKTGKKNATSQRRVILTTFYDVIKTGKKNATSQRRVMLTTFYDVIKTRKKNATSQKRIMLTTFSDVIKMGKKNATSQRYVSSFPDYSAPRINLEPSPKVAFLNSTGTSLHCSASGNPSPDIYWVLTDGSRVTDLPGLRVSLPNGTLLFLPFQSDIYRQDVHSTLYRCVASNPLGKVGSRSIRVRAVVLQHYEVQVYDEFVTKGNTAILRCYIPSYVRDYVTVTTWERDDGVTIVSNVANGGRYSVLPHGELHIRDTTNEDAFKRYYCRTTHTLSGQSQLSKSSGRLVITETETNQVPRLLETRTIYRIQQGAPVELTCAAQAYPMPTYSWYRKEGTNLIAITTSADIIQISGSLYIRKTSVRDGGTYVCLVKNPIGQKRMETHLTVTAPLLAKIAPEKLLVNAGRSATLTCNVSGFPVDTVRWVKDQRPLEPDGFKFQLLTRDSLHVSSIGREDKGVYQCYVSNKEDSAQASLEIVLKETAPILLETFTNQIMKPGPTVSLRCIASGTPLPQVMWSLDDYSIPDNDRVRVGDYVSRDGSVISFVNITNVQVQDGGTYECTARNDVGEMHHSARLNVIGDPIVKHMPTKVIVSGENGILQCRIAGFPIKYISWEKDRRQLPVNRRQEVFPNGTLVIREVQKTKDDGVYTCTASNDLGTSASGEVHVQVKVKPIVFPFAFPTNVERGMKFSMVCSVAAGDPPIEISWFKDGVFLSAKDNVTVKTVSENSLLLAIDNVGLQHRGDYTCVARNDAGAVNHTSSLTVHVPPSWRIEPHDASVVVGQSITLDCQSDGYPPPRIRWEKAQGATPSNYHPISTSYHQQIFENGSLTIQDVTEQDGGYYLCQATNGIGSEISGVITLQVHVAPQFHTRFRTHMVQIGESVSLECSVSGDQPIKMKWSRDKQVITFESEPRIRKNEATSGAILKSQVTVDSVGRSDSALYTCTASNDYGSDESNIQLIVQEPPDPPKRIRIVETASRSVQLEWDPPFGGNSPITSYHVFWQPTRSSEENYRPIHNATVPTSDVTSRVENLKPATSYELFVTAENIIGVSKFSNKVSVTTEAEIPAGPPTSITVESVTSEALLVSWLPPPESVRNGMIQGYYVGYKETNSSETYQYKTVEAGPTEDAQLQRKLSGLKKYTLYTVVVQAFNGKGAGPRSDPVTGRTQEDVPTLPPGNLRCMPMTSQSITVTWTHPPQSSINGILKGYKVVYRPVKLLYGSVSSFLAESDKTETV</sequence>
<feature type="domain" description="Fibronectin type-III" evidence="5">
    <location>
        <begin position="1163"/>
        <end position="1263"/>
    </location>
</feature>
<protein>
    <submittedName>
        <fullName evidence="7">Down syndrome cell adhesion molecule-like protein Dscam2</fullName>
    </submittedName>
</protein>
<feature type="domain" description="Ig-like" evidence="4">
    <location>
        <begin position="578"/>
        <end position="671"/>
    </location>
</feature>
<name>A0ABM1TLE1_LIMPO</name>
<dbReference type="InterPro" id="IPR013098">
    <property type="entry name" value="Ig_I-set"/>
</dbReference>
<evidence type="ECO:0000256" key="2">
    <source>
        <dbReference type="ARBA" id="ARBA00023319"/>
    </source>
</evidence>
<reference evidence="7" key="1">
    <citation type="submission" date="2025-08" db="UniProtKB">
        <authorList>
            <consortium name="RefSeq"/>
        </authorList>
    </citation>
    <scope>IDENTIFICATION</scope>
    <source>
        <tissue evidence="7">Muscle</tissue>
    </source>
</reference>
<feature type="domain" description="Ig-like" evidence="4">
    <location>
        <begin position="393"/>
        <end position="483"/>
    </location>
</feature>
<evidence type="ECO:0000259" key="4">
    <source>
        <dbReference type="PROSITE" id="PS50835"/>
    </source>
</evidence>
<feature type="domain" description="Ig-like" evidence="4">
    <location>
        <begin position="676"/>
        <end position="764"/>
    </location>
</feature>
<dbReference type="SMART" id="SM00409">
    <property type="entry name" value="IG"/>
    <property type="match status" value="9"/>
</dbReference>
<dbReference type="Pfam" id="PF07679">
    <property type="entry name" value="I-set"/>
    <property type="match status" value="4"/>
</dbReference>
<dbReference type="InterPro" id="IPR013783">
    <property type="entry name" value="Ig-like_fold"/>
</dbReference>
<feature type="domain" description="Ig-like" evidence="4">
    <location>
        <begin position="862"/>
        <end position="949"/>
    </location>
</feature>
<dbReference type="PANTHER" id="PTHR10075:SF100">
    <property type="entry name" value="FASCICLIN-2"/>
    <property type="match status" value="1"/>
</dbReference>
<feature type="non-terminal residue" evidence="7">
    <location>
        <position position="1328"/>
    </location>
</feature>
<keyword evidence="2" id="KW-0393">Immunoglobulin domain</keyword>
<evidence type="ECO:0000313" key="6">
    <source>
        <dbReference type="Proteomes" id="UP000694941"/>
    </source>
</evidence>
<dbReference type="PROSITE" id="PS50853">
    <property type="entry name" value="FN3"/>
    <property type="match status" value="3"/>
</dbReference>
<feature type="domain" description="Ig-like" evidence="4">
    <location>
        <begin position="960"/>
        <end position="1052"/>
    </location>
</feature>
<dbReference type="CDD" id="cd00063">
    <property type="entry name" value="FN3"/>
    <property type="match status" value="3"/>
</dbReference>
<proteinExistence type="predicted"/>
<dbReference type="SMART" id="SM00060">
    <property type="entry name" value="FN3"/>
    <property type="match status" value="3"/>
</dbReference>
<dbReference type="Pfam" id="PF00041">
    <property type="entry name" value="fn3"/>
    <property type="match status" value="2"/>
</dbReference>
<evidence type="ECO:0000259" key="5">
    <source>
        <dbReference type="PROSITE" id="PS50853"/>
    </source>
</evidence>
<evidence type="ECO:0000313" key="7">
    <source>
        <dbReference type="RefSeq" id="XP_022256697.1"/>
    </source>
</evidence>
<feature type="domain" description="Ig-like" evidence="4">
    <location>
        <begin position="296"/>
        <end position="376"/>
    </location>
</feature>